<evidence type="ECO:0000313" key="1">
    <source>
        <dbReference type="EMBL" id="GAF85080.1"/>
    </source>
</evidence>
<organism evidence="1">
    <name type="scientific">marine sediment metagenome</name>
    <dbReference type="NCBI Taxonomy" id="412755"/>
    <lineage>
        <taxon>unclassified sequences</taxon>
        <taxon>metagenomes</taxon>
        <taxon>ecological metagenomes</taxon>
    </lineage>
</organism>
<name>X0U9C2_9ZZZZ</name>
<dbReference type="AlphaFoldDB" id="X0U9C2"/>
<feature type="non-terminal residue" evidence="1">
    <location>
        <position position="30"/>
    </location>
</feature>
<gene>
    <name evidence="1" type="ORF">S01H1_09706</name>
</gene>
<comment type="caution">
    <text evidence="1">The sequence shown here is derived from an EMBL/GenBank/DDBJ whole genome shotgun (WGS) entry which is preliminary data.</text>
</comment>
<protein>
    <submittedName>
        <fullName evidence="1">Uncharacterized protein</fullName>
    </submittedName>
</protein>
<accession>X0U9C2</accession>
<dbReference type="EMBL" id="BARS01004960">
    <property type="protein sequence ID" value="GAF85080.1"/>
    <property type="molecule type" value="Genomic_DNA"/>
</dbReference>
<sequence length="30" mass="3151">MTAFVHLENMVSVELGATVSGKVTGVNETE</sequence>
<reference evidence="1" key="1">
    <citation type="journal article" date="2014" name="Front. Microbiol.">
        <title>High frequency of phylogenetically diverse reductive dehalogenase-homologous genes in deep subseafloor sedimentary metagenomes.</title>
        <authorList>
            <person name="Kawai M."/>
            <person name="Futagami T."/>
            <person name="Toyoda A."/>
            <person name="Takaki Y."/>
            <person name="Nishi S."/>
            <person name="Hori S."/>
            <person name="Arai W."/>
            <person name="Tsubouchi T."/>
            <person name="Morono Y."/>
            <person name="Uchiyama I."/>
            <person name="Ito T."/>
            <person name="Fujiyama A."/>
            <person name="Inagaki F."/>
            <person name="Takami H."/>
        </authorList>
    </citation>
    <scope>NUCLEOTIDE SEQUENCE</scope>
    <source>
        <strain evidence="1">Expedition CK06-06</strain>
    </source>
</reference>
<proteinExistence type="predicted"/>